<dbReference type="Gene3D" id="3.40.462.20">
    <property type="match status" value="1"/>
</dbReference>
<evidence type="ECO:0000256" key="5">
    <source>
        <dbReference type="ARBA" id="ARBA00023002"/>
    </source>
</evidence>
<evidence type="ECO:0000256" key="3">
    <source>
        <dbReference type="ARBA" id="ARBA00022630"/>
    </source>
</evidence>
<dbReference type="InterPro" id="IPR016166">
    <property type="entry name" value="FAD-bd_PCMH"/>
</dbReference>
<evidence type="ECO:0000256" key="1">
    <source>
        <dbReference type="ARBA" id="ARBA00001974"/>
    </source>
</evidence>
<feature type="domain" description="FAD-binding PCMH-type" evidence="6">
    <location>
        <begin position="1"/>
        <end position="68"/>
    </location>
</feature>
<dbReference type="SUPFAM" id="SSF56176">
    <property type="entry name" value="FAD-binding/transporter-associated domain-like"/>
    <property type="match status" value="1"/>
</dbReference>
<evidence type="ECO:0000256" key="2">
    <source>
        <dbReference type="ARBA" id="ARBA00005466"/>
    </source>
</evidence>
<protein>
    <recommendedName>
        <fullName evidence="6">FAD-binding PCMH-type domain-containing protein</fullName>
    </recommendedName>
</protein>
<dbReference type="Gene3D" id="3.30.465.10">
    <property type="match status" value="1"/>
</dbReference>
<organism evidence="7 8">
    <name type="scientific">Streptomyces guryensis</name>
    <dbReference type="NCBI Taxonomy" id="2886947"/>
    <lineage>
        <taxon>Bacteria</taxon>
        <taxon>Bacillati</taxon>
        <taxon>Actinomycetota</taxon>
        <taxon>Actinomycetes</taxon>
        <taxon>Kitasatosporales</taxon>
        <taxon>Streptomycetaceae</taxon>
        <taxon>Streptomyces</taxon>
    </lineage>
</organism>
<dbReference type="GO" id="GO:0016491">
    <property type="term" value="F:oxidoreductase activity"/>
    <property type="evidence" value="ECO:0007669"/>
    <property type="project" value="UniProtKB-KW"/>
</dbReference>
<keyword evidence="5" id="KW-0560">Oxidoreductase</keyword>
<evidence type="ECO:0000256" key="4">
    <source>
        <dbReference type="ARBA" id="ARBA00022827"/>
    </source>
</evidence>
<comment type="cofactor">
    <cofactor evidence="1">
        <name>FAD</name>
        <dbReference type="ChEBI" id="CHEBI:57692"/>
    </cofactor>
</comment>
<dbReference type="InterPro" id="IPR016169">
    <property type="entry name" value="FAD-bd_PCMH_sub2"/>
</dbReference>
<accession>A0A9Q3Z4J7</accession>
<dbReference type="InterPro" id="IPR050416">
    <property type="entry name" value="FAD-linked_Oxidoreductase"/>
</dbReference>
<sequence>MVTAGGTGWFTPRNGLTTGHVTAVELVLADGTFVRAGTESSPALFWAVRGAGGNFGIVTALELEASETGDVVFADLVIDARDAAPPVEEWGAVLRAAPRELTGFLTLMPAGPDRPAVAHVSAVYACDRPDAAQRALTPLLGLGPLLPREAVLAPYPALVPAGGAPHQGQGLGATRSGLLDGVSAHTARRVADALGSGQVLMEQFRSVGGVVNDVDPAATACVHRTQNFQLLSATVPELERSLDAHWARLAPEVNGRYLNFDSRCSPDVLIEAFPEPALTRLRALKARYAPENVFGRNLPLR</sequence>
<reference evidence="7" key="1">
    <citation type="submission" date="2021-12" db="EMBL/GenBank/DDBJ databases">
        <authorList>
            <person name="Lee J.-H."/>
            <person name="Kim S.-B."/>
        </authorList>
    </citation>
    <scope>NUCLEOTIDE SEQUENCE</scope>
    <source>
        <strain evidence="7">NR30</strain>
    </source>
</reference>
<dbReference type="AlphaFoldDB" id="A0A9Q3Z4J7"/>
<gene>
    <name evidence="7" type="ORF">LJ657_04585</name>
</gene>
<comment type="caution">
    <text evidence="7">The sequence shown here is derived from an EMBL/GenBank/DDBJ whole genome shotgun (WGS) entry which is preliminary data.</text>
</comment>
<keyword evidence="3" id="KW-0285">Flavoprotein</keyword>
<dbReference type="PROSITE" id="PS51387">
    <property type="entry name" value="FAD_PCMH"/>
    <property type="match status" value="1"/>
</dbReference>
<dbReference type="PANTHER" id="PTHR42973:SF39">
    <property type="entry name" value="FAD-BINDING PCMH-TYPE DOMAIN-CONTAINING PROTEIN"/>
    <property type="match status" value="1"/>
</dbReference>
<comment type="similarity">
    <text evidence="2">Belongs to the oxygen-dependent FAD-linked oxidoreductase family.</text>
</comment>
<dbReference type="Proteomes" id="UP001108029">
    <property type="component" value="Unassembled WGS sequence"/>
</dbReference>
<keyword evidence="4" id="KW-0274">FAD</keyword>
<keyword evidence="8" id="KW-1185">Reference proteome</keyword>
<dbReference type="EMBL" id="JAJSBI010000002">
    <property type="protein sequence ID" value="MCD9872954.1"/>
    <property type="molecule type" value="Genomic_DNA"/>
</dbReference>
<evidence type="ECO:0000313" key="8">
    <source>
        <dbReference type="Proteomes" id="UP001108029"/>
    </source>
</evidence>
<dbReference type="InterPro" id="IPR036318">
    <property type="entry name" value="FAD-bd_PCMH-like_sf"/>
</dbReference>
<proteinExistence type="inferred from homology"/>
<dbReference type="GO" id="GO:0071949">
    <property type="term" value="F:FAD binding"/>
    <property type="evidence" value="ECO:0007669"/>
    <property type="project" value="InterPro"/>
</dbReference>
<name>A0A9Q3Z4J7_9ACTN</name>
<dbReference type="PANTHER" id="PTHR42973">
    <property type="entry name" value="BINDING OXIDOREDUCTASE, PUTATIVE (AFU_ORTHOLOGUE AFUA_1G17690)-RELATED"/>
    <property type="match status" value="1"/>
</dbReference>
<evidence type="ECO:0000313" key="7">
    <source>
        <dbReference type="EMBL" id="MCD9872954.1"/>
    </source>
</evidence>
<evidence type="ECO:0000259" key="6">
    <source>
        <dbReference type="PROSITE" id="PS51387"/>
    </source>
</evidence>